<name>A0A1F6WBW3_9BACT</name>
<dbReference type="InterPro" id="IPR050385">
    <property type="entry name" value="Archaeal_FAD_synthase"/>
</dbReference>
<dbReference type="NCBIfam" id="TIGR00125">
    <property type="entry name" value="cyt_tran_rel"/>
    <property type="match status" value="1"/>
</dbReference>
<dbReference type="EMBL" id="MFUJ01000013">
    <property type="protein sequence ID" value="OGI79398.1"/>
    <property type="molecule type" value="Genomic_DNA"/>
</dbReference>
<evidence type="ECO:0000313" key="5">
    <source>
        <dbReference type="Proteomes" id="UP000177052"/>
    </source>
</evidence>
<dbReference type="Pfam" id="PF01467">
    <property type="entry name" value="CTP_transf_like"/>
    <property type="match status" value="1"/>
</dbReference>
<comment type="caution">
    <text evidence="4">The sequence shown here is derived from an EMBL/GenBank/DDBJ whole genome shotgun (WGS) entry which is preliminary data.</text>
</comment>
<evidence type="ECO:0000256" key="2">
    <source>
        <dbReference type="ARBA" id="ARBA00022695"/>
    </source>
</evidence>
<keyword evidence="2" id="KW-0548">Nucleotidyltransferase</keyword>
<dbReference type="Gene3D" id="3.40.50.620">
    <property type="entry name" value="HUPs"/>
    <property type="match status" value="1"/>
</dbReference>
<evidence type="ECO:0000259" key="3">
    <source>
        <dbReference type="Pfam" id="PF01467"/>
    </source>
</evidence>
<gene>
    <name evidence="4" type="ORF">A3F19_01635</name>
</gene>
<evidence type="ECO:0000313" key="4">
    <source>
        <dbReference type="EMBL" id="OGI79398.1"/>
    </source>
</evidence>
<dbReference type="PANTHER" id="PTHR43793">
    <property type="entry name" value="FAD SYNTHASE"/>
    <property type="match status" value="1"/>
</dbReference>
<dbReference type="PANTHER" id="PTHR43793:SF1">
    <property type="entry name" value="FAD SYNTHASE"/>
    <property type="match status" value="1"/>
</dbReference>
<dbReference type="GO" id="GO:0016779">
    <property type="term" value="F:nucleotidyltransferase activity"/>
    <property type="evidence" value="ECO:0007669"/>
    <property type="project" value="UniProtKB-KW"/>
</dbReference>
<keyword evidence="1" id="KW-0808">Transferase</keyword>
<proteinExistence type="predicted"/>
<dbReference type="AlphaFoldDB" id="A0A1F6WBW3"/>
<evidence type="ECO:0000256" key="1">
    <source>
        <dbReference type="ARBA" id="ARBA00022679"/>
    </source>
</evidence>
<reference evidence="4 5" key="1">
    <citation type="journal article" date="2016" name="Nat. Commun.">
        <title>Thousands of microbial genomes shed light on interconnected biogeochemical processes in an aquifer system.</title>
        <authorList>
            <person name="Anantharaman K."/>
            <person name="Brown C.T."/>
            <person name="Hug L.A."/>
            <person name="Sharon I."/>
            <person name="Castelle C.J."/>
            <person name="Probst A.J."/>
            <person name="Thomas B.C."/>
            <person name="Singh A."/>
            <person name="Wilkins M.J."/>
            <person name="Karaoz U."/>
            <person name="Brodie E.L."/>
            <person name="Williams K.H."/>
            <person name="Hubbard S.S."/>
            <person name="Banfield J.F."/>
        </authorList>
    </citation>
    <scope>NUCLEOTIDE SEQUENCE [LARGE SCALE GENOMIC DNA]</scope>
</reference>
<accession>A0A1F6WBW3</accession>
<feature type="domain" description="Cytidyltransferase-like" evidence="3">
    <location>
        <begin position="12"/>
        <end position="129"/>
    </location>
</feature>
<dbReference type="InterPro" id="IPR004821">
    <property type="entry name" value="Cyt_trans-like"/>
</dbReference>
<dbReference type="SUPFAM" id="SSF52374">
    <property type="entry name" value="Nucleotidylyl transferase"/>
    <property type="match status" value="1"/>
</dbReference>
<dbReference type="Proteomes" id="UP000177052">
    <property type="component" value="Unassembled WGS sequence"/>
</dbReference>
<organism evidence="4 5">
    <name type="scientific">Candidatus Nomurabacteria bacterium RIFCSPHIGHO2_12_FULL_37_29</name>
    <dbReference type="NCBI Taxonomy" id="1801759"/>
    <lineage>
        <taxon>Bacteria</taxon>
        <taxon>Candidatus Nomuraibacteriota</taxon>
    </lineage>
</organism>
<dbReference type="InterPro" id="IPR014729">
    <property type="entry name" value="Rossmann-like_a/b/a_fold"/>
</dbReference>
<protein>
    <recommendedName>
        <fullName evidence="3">Cytidyltransferase-like domain-containing protein</fullName>
    </recommendedName>
</protein>
<sequence length="143" mass="16734">MLEKKRQTRIMVFGTFDGLHDGHLDFFKQAKKLAHKSFLIVSVARDLNVFKIKGKYPGKNEKKRIILVQKCKLVNKVVLSGIKNHIPHIAKEHPRIIALGYDQKAYVKNLKKDLKNKGIIVKVIRLKPYKEKIYKNHLQKIKR</sequence>